<reference evidence="3" key="1">
    <citation type="submission" date="2023-08" db="EMBL/GenBank/DDBJ databases">
        <authorList>
            <person name="Messyasz A."/>
            <person name="Mannisto M.K."/>
            <person name="Kerkhof L.J."/>
            <person name="Haggblom M."/>
        </authorList>
    </citation>
    <scope>NUCLEOTIDE SEQUENCE</scope>
    <source>
        <strain evidence="3">M8UP39</strain>
        <plasmid evidence="3">unnamed</plasmid>
    </source>
</reference>
<dbReference type="InterPro" id="IPR036465">
    <property type="entry name" value="vWFA_dom_sf"/>
</dbReference>
<geneLocation type="plasmid" evidence="3">
    <name>unnamed</name>
</geneLocation>
<keyword evidence="3" id="KW-0614">Plasmid</keyword>
<dbReference type="AlphaFoldDB" id="A0AAU7YVP2"/>
<feature type="signal peptide" evidence="1">
    <location>
        <begin position="1"/>
        <end position="19"/>
    </location>
</feature>
<dbReference type="EMBL" id="CP132937">
    <property type="protein sequence ID" value="XCB20340.1"/>
    <property type="molecule type" value="Genomic_DNA"/>
</dbReference>
<dbReference type="Gene3D" id="3.40.50.410">
    <property type="entry name" value="von Willebrand factor, type A domain"/>
    <property type="match status" value="1"/>
</dbReference>
<organism evidence="3">
    <name type="scientific">Tunturiibacter gelidiferens</name>
    <dbReference type="NCBI Taxonomy" id="3069689"/>
    <lineage>
        <taxon>Bacteria</taxon>
        <taxon>Pseudomonadati</taxon>
        <taxon>Acidobacteriota</taxon>
        <taxon>Terriglobia</taxon>
        <taxon>Terriglobales</taxon>
        <taxon>Acidobacteriaceae</taxon>
        <taxon>Tunturiibacter</taxon>
    </lineage>
</organism>
<evidence type="ECO:0000256" key="1">
    <source>
        <dbReference type="SAM" id="SignalP"/>
    </source>
</evidence>
<dbReference type="SUPFAM" id="SSF53300">
    <property type="entry name" value="vWA-like"/>
    <property type="match status" value="1"/>
</dbReference>
<reference evidence="3" key="2">
    <citation type="journal article" date="2024" name="Environ. Microbiol.">
        <title>Genome analysis and description of Tunturibacter gen. nov. expands the diversity of Terriglobia in tundra soils.</title>
        <authorList>
            <person name="Messyasz A."/>
            <person name="Mannisto M.K."/>
            <person name="Kerkhof L.J."/>
            <person name="Haggblom M.M."/>
        </authorList>
    </citation>
    <scope>NUCLEOTIDE SEQUENCE</scope>
    <source>
        <strain evidence="3">M8UP39</strain>
    </source>
</reference>
<dbReference type="NCBIfam" id="TIGR03436">
    <property type="entry name" value="acidobact_VWFA"/>
    <property type="match status" value="1"/>
</dbReference>
<gene>
    <name evidence="3" type="ORF">RBB81_00520</name>
</gene>
<name>A0AAU7YVP2_9BACT</name>
<feature type="chain" id="PRO_5043761858" evidence="1">
    <location>
        <begin position="20"/>
        <end position="319"/>
    </location>
</feature>
<dbReference type="InterPro" id="IPR002035">
    <property type="entry name" value="VWF_A"/>
</dbReference>
<dbReference type="Pfam" id="PF13519">
    <property type="entry name" value="VWA_2"/>
    <property type="match status" value="1"/>
</dbReference>
<dbReference type="KEGG" id="tgi:RBB81_00520"/>
<dbReference type="InterPro" id="IPR017802">
    <property type="entry name" value="VWFA-rel_acidobac-type"/>
</dbReference>
<evidence type="ECO:0000259" key="2">
    <source>
        <dbReference type="Pfam" id="PF13519"/>
    </source>
</evidence>
<keyword evidence="1" id="KW-0732">Signal</keyword>
<feature type="domain" description="VWFA" evidence="2">
    <location>
        <begin position="92"/>
        <end position="177"/>
    </location>
</feature>
<proteinExistence type="predicted"/>
<accession>A0AAU7YVP2</accession>
<dbReference type="RefSeq" id="WP_353070794.1">
    <property type="nucleotide sequence ID" value="NZ_CP132937.1"/>
</dbReference>
<sequence>MLKGSWVSLAMFLTLGSYGQTIAPINSGTVWVPALVELKSGKIAYDLSVDDFSIKDNGIEQQIVLQSDMGAQPISLLFVIQTGHNSATQLGKISRLPDLLDSILTSPQDQIAIVTFDSSPHFLQAFTANSDTVSSSFASILPGNSAAALFDAMHMAISSLSKAAPENHKVIVLISGEHDHGSVGSDSGSLIREVSSSNASVYSLSFTPGRKELFGKLRSLNPLAVTGGVMQRNAGEALAQLTGGDFFRFDNERDFEDRIGDIGNHIHNRYNLAFQPSNPRPGFHSLQVEVRQSRVNIISARGGYWASDDSRFGSAGGSK</sequence>
<protein>
    <submittedName>
        <fullName evidence="3">VWA domain-containing protein</fullName>
    </submittedName>
</protein>
<evidence type="ECO:0000313" key="3">
    <source>
        <dbReference type="EMBL" id="XCB20340.1"/>
    </source>
</evidence>